<accession>A0A834IW93</accession>
<dbReference type="Proteomes" id="UP000625711">
    <property type="component" value="Unassembled WGS sequence"/>
</dbReference>
<name>A0A834IW93_RHYFE</name>
<dbReference type="EMBL" id="JAACXV010000004">
    <property type="protein sequence ID" value="KAF7287540.1"/>
    <property type="molecule type" value="Genomic_DNA"/>
</dbReference>
<reference evidence="1" key="1">
    <citation type="submission" date="2020-08" db="EMBL/GenBank/DDBJ databases">
        <title>Genome sequencing and assembly of the red palm weevil Rhynchophorus ferrugineus.</title>
        <authorList>
            <person name="Dias G.B."/>
            <person name="Bergman C.M."/>
            <person name="Manee M."/>
        </authorList>
    </citation>
    <scope>NUCLEOTIDE SEQUENCE</scope>
    <source>
        <strain evidence="1">AA-2017</strain>
        <tissue evidence="1">Whole larva</tissue>
    </source>
</reference>
<keyword evidence="2" id="KW-1185">Reference proteome</keyword>
<evidence type="ECO:0000313" key="2">
    <source>
        <dbReference type="Proteomes" id="UP000625711"/>
    </source>
</evidence>
<gene>
    <name evidence="1" type="ORF">GWI33_005905</name>
</gene>
<dbReference type="AlphaFoldDB" id="A0A834IW93"/>
<sequence>MVKNATCYYWWDEESKYRLTYRQDDILIVNELMILKNSTGSISRQTESEFLKQVSYAFARTNTGEFRRVNQTDNQS</sequence>
<protein>
    <submittedName>
        <fullName evidence="1">Uncharacterized protein</fullName>
    </submittedName>
</protein>
<proteinExistence type="predicted"/>
<organism evidence="1 2">
    <name type="scientific">Rhynchophorus ferrugineus</name>
    <name type="common">Red palm weevil</name>
    <name type="synonym">Curculio ferrugineus</name>
    <dbReference type="NCBI Taxonomy" id="354439"/>
    <lineage>
        <taxon>Eukaryota</taxon>
        <taxon>Metazoa</taxon>
        <taxon>Ecdysozoa</taxon>
        <taxon>Arthropoda</taxon>
        <taxon>Hexapoda</taxon>
        <taxon>Insecta</taxon>
        <taxon>Pterygota</taxon>
        <taxon>Neoptera</taxon>
        <taxon>Endopterygota</taxon>
        <taxon>Coleoptera</taxon>
        <taxon>Polyphaga</taxon>
        <taxon>Cucujiformia</taxon>
        <taxon>Curculionidae</taxon>
        <taxon>Dryophthorinae</taxon>
        <taxon>Rhynchophorus</taxon>
    </lineage>
</organism>
<comment type="caution">
    <text evidence="1">The sequence shown here is derived from an EMBL/GenBank/DDBJ whole genome shotgun (WGS) entry which is preliminary data.</text>
</comment>
<evidence type="ECO:0000313" key="1">
    <source>
        <dbReference type="EMBL" id="KAF7287540.1"/>
    </source>
</evidence>